<dbReference type="STRING" id="4615.A0A199V912"/>
<comment type="similarity">
    <text evidence="1">Belongs to the P(II) protein family.</text>
</comment>
<reference evidence="2 3" key="1">
    <citation type="journal article" date="2016" name="DNA Res.">
        <title>The draft genome of MD-2 pineapple using hybrid error correction of long reads.</title>
        <authorList>
            <person name="Redwan R.M."/>
            <person name="Saidin A."/>
            <person name="Kumar S.V."/>
        </authorList>
    </citation>
    <scope>NUCLEOTIDE SEQUENCE [LARGE SCALE GENOMIC DNA]</scope>
    <source>
        <strain evidence="3">cv. MD2</strain>
        <tissue evidence="2">Leaf</tissue>
    </source>
</reference>
<accession>A0A199V912</accession>
<dbReference type="GO" id="GO:0009534">
    <property type="term" value="C:chloroplast thylakoid"/>
    <property type="evidence" value="ECO:0007669"/>
    <property type="project" value="TreeGrafter"/>
</dbReference>
<comment type="caution">
    <text evidence="2">The sequence shown here is derived from an EMBL/GenBank/DDBJ whole genome shotgun (WGS) entry which is preliminary data.</text>
</comment>
<name>A0A199V912_ANACO</name>
<dbReference type="PANTHER" id="PTHR30115:SF11">
    <property type="entry name" value="NITROGEN REGULATORY PROTEIN P-II HOMOLOG"/>
    <property type="match status" value="1"/>
</dbReference>
<dbReference type="GO" id="GO:0005829">
    <property type="term" value="C:cytosol"/>
    <property type="evidence" value="ECO:0007669"/>
    <property type="project" value="TreeGrafter"/>
</dbReference>
<dbReference type="GO" id="GO:0006808">
    <property type="term" value="P:regulation of nitrogen utilization"/>
    <property type="evidence" value="ECO:0007669"/>
    <property type="project" value="InterPro"/>
</dbReference>
<dbReference type="InterPro" id="IPR011322">
    <property type="entry name" value="N-reg_PII-like_a/b"/>
</dbReference>
<dbReference type="Proteomes" id="UP000092600">
    <property type="component" value="Unassembled WGS sequence"/>
</dbReference>
<dbReference type="Gene3D" id="3.30.70.120">
    <property type="match status" value="1"/>
</dbReference>
<dbReference type="SMART" id="SM00938">
    <property type="entry name" value="P-II"/>
    <property type="match status" value="1"/>
</dbReference>
<dbReference type="Pfam" id="PF00543">
    <property type="entry name" value="P-II"/>
    <property type="match status" value="1"/>
</dbReference>
<dbReference type="SUPFAM" id="SSF54913">
    <property type="entry name" value="GlnB-like"/>
    <property type="match status" value="1"/>
</dbReference>
<dbReference type="PANTHER" id="PTHR30115">
    <property type="entry name" value="NITROGEN REGULATORY PROTEIN P-II"/>
    <property type="match status" value="1"/>
</dbReference>
<dbReference type="PROSITE" id="PS00638">
    <property type="entry name" value="PII_GLNB_CTER"/>
    <property type="match status" value="1"/>
</dbReference>
<evidence type="ECO:0000313" key="2">
    <source>
        <dbReference type="EMBL" id="OAY73569.1"/>
    </source>
</evidence>
<sequence length="150" mass="16136">MAAAPSTARPRALDAIASSSLTNPLLPLSNPKKPLSFSSRAPQLFGGLRRAPRPQLVPIIRSQSSPIPGSEFSEDKFISKVKMEIVICKEQVEAVINKIIEEARTGEIGDGKIFLIPVSDVIRVRTGERGEMAERMNGGHADMTASVASK</sequence>
<organism evidence="2 3">
    <name type="scientific">Ananas comosus</name>
    <name type="common">Pineapple</name>
    <name type="synonym">Ananas ananas</name>
    <dbReference type="NCBI Taxonomy" id="4615"/>
    <lineage>
        <taxon>Eukaryota</taxon>
        <taxon>Viridiplantae</taxon>
        <taxon>Streptophyta</taxon>
        <taxon>Embryophyta</taxon>
        <taxon>Tracheophyta</taxon>
        <taxon>Spermatophyta</taxon>
        <taxon>Magnoliopsida</taxon>
        <taxon>Liliopsida</taxon>
        <taxon>Poales</taxon>
        <taxon>Bromeliaceae</taxon>
        <taxon>Bromelioideae</taxon>
        <taxon>Ananas</taxon>
    </lineage>
</organism>
<dbReference type="InterPro" id="IPR002187">
    <property type="entry name" value="N-reg_PII"/>
</dbReference>
<evidence type="ECO:0000313" key="3">
    <source>
        <dbReference type="Proteomes" id="UP000092600"/>
    </source>
</evidence>
<evidence type="ECO:0000256" key="1">
    <source>
        <dbReference type="RuleBase" id="RU003936"/>
    </source>
</evidence>
<dbReference type="GO" id="GO:0030234">
    <property type="term" value="F:enzyme regulator activity"/>
    <property type="evidence" value="ECO:0007669"/>
    <property type="project" value="InterPro"/>
</dbReference>
<dbReference type="EMBL" id="LSRQ01002666">
    <property type="protein sequence ID" value="OAY73569.1"/>
    <property type="molecule type" value="Genomic_DNA"/>
</dbReference>
<dbReference type="GO" id="GO:0005524">
    <property type="term" value="F:ATP binding"/>
    <property type="evidence" value="ECO:0007669"/>
    <property type="project" value="TreeGrafter"/>
</dbReference>
<dbReference type="PROSITE" id="PS51343">
    <property type="entry name" value="PII_GLNB_DOM"/>
    <property type="match status" value="1"/>
</dbReference>
<dbReference type="AlphaFoldDB" id="A0A199V912"/>
<protein>
    <submittedName>
        <fullName evidence="2">Nitrogen regulatory protein P-II</fullName>
    </submittedName>
</protein>
<proteinExistence type="inferred from homology"/>
<gene>
    <name evidence="2" type="ORF">ACMD2_02552</name>
</gene>
<dbReference type="InterPro" id="IPR017918">
    <property type="entry name" value="N-reg_PII_CS"/>
</dbReference>
<dbReference type="InterPro" id="IPR015867">
    <property type="entry name" value="N-reg_PII/ATP_PRibTrfase_C"/>
</dbReference>
<dbReference type="PRINTS" id="PR00340">
    <property type="entry name" value="PIIGLNB"/>
</dbReference>